<sequence>MADIQNCRCASSYIYKPIQISHIRGIPVASRQEFKAGLRSPNPDGEVSYFGEVEAADAGMSRIIQRIAVKLAFLL</sequence>
<keyword evidence="1" id="KW-0614">Plasmid</keyword>
<dbReference type="Proteomes" id="UP000019443">
    <property type="component" value="Unassembled WGS sequence"/>
</dbReference>
<proteinExistence type="predicted"/>
<comment type="caution">
    <text evidence="1">The sequence shown here is derived from an EMBL/GenBank/DDBJ whole genome shotgun (WGS) entry which is preliminary data.</text>
</comment>
<reference evidence="1" key="1">
    <citation type="submission" date="2013-11" db="EMBL/GenBank/DDBJ databases">
        <title>Draft genome sequence of the broad-host-range Rhizobium sp. LPU83 strain, a member of the low-genetic diversity Oregon-like Rhizobium sp. group.</title>
        <authorList>
            <person name="Wibberg D."/>
            <person name="Puehler A."/>
            <person name="Schlueter A."/>
        </authorList>
    </citation>
    <scope>NUCLEOTIDE SEQUENCE [LARGE SCALE GENOMIC DNA]</scope>
    <source>
        <strain evidence="1">LPU83</strain>
        <plasmid evidence="1">pLPU83b</plasmid>
    </source>
</reference>
<organism evidence="1 2">
    <name type="scientific">Rhizobium favelukesii</name>
    <dbReference type="NCBI Taxonomy" id="348824"/>
    <lineage>
        <taxon>Bacteria</taxon>
        <taxon>Pseudomonadati</taxon>
        <taxon>Pseudomonadota</taxon>
        <taxon>Alphaproteobacteria</taxon>
        <taxon>Hyphomicrobiales</taxon>
        <taxon>Rhizobiaceae</taxon>
        <taxon>Rhizobium/Agrobacterium group</taxon>
        <taxon>Rhizobium</taxon>
    </lineage>
</organism>
<name>W6S0S2_9HYPH</name>
<gene>
    <name evidence="1" type="ORF">LPU83_pLPU83b_0077</name>
</gene>
<geneLocation type="plasmid" evidence="1">
    <name>pLPU83b</name>
</geneLocation>
<evidence type="ECO:0000313" key="2">
    <source>
        <dbReference type="Proteomes" id="UP000019443"/>
    </source>
</evidence>
<dbReference type="AlphaFoldDB" id="W6S0S2"/>
<evidence type="ECO:0000313" key="1">
    <source>
        <dbReference type="EMBL" id="CDM60076.1"/>
    </source>
</evidence>
<dbReference type="EMBL" id="CBYB010000006">
    <property type="protein sequence ID" value="CDM60076.1"/>
    <property type="molecule type" value="Genomic_DNA"/>
</dbReference>
<protein>
    <submittedName>
        <fullName evidence="1">Uncharacterized protein</fullName>
    </submittedName>
</protein>
<keyword evidence="2" id="KW-1185">Reference proteome</keyword>
<accession>W6S0S2</accession>